<dbReference type="RefSeq" id="WP_343948865.1">
    <property type="nucleotide sequence ID" value="NZ_BAAAHQ010000004.1"/>
</dbReference>
<dbReference type="EMBL" id="BAAAHQ010000004">
    <property type="protein sequence ID" value="GAA0917665.1"/>
    <property type="molecule type" value="Genomic_DNA"/>
</dbReference>
<reference evidence="2 3" key="1">
    <citation type="journal article" date="2019" name="Int. J. Syst. Evol. Microbiol.">
        <title>The Global Catalogue of Microorganisms (GCM) 10K type strain sequencing project: providing services to taxonomists for standard genome sequencing and annotation.</title>
        <authorList>
            <consortium name="The Broad Institute Genomics Platform"/>
            <consortium name="The Broad Institute Genome Sequencing Center for Infectious Disease"/>
            <person name="Wu L."/>
            <person name="Ma J."/>
        </authorList>
    </citation>
    <scope>NUCLEOTIDE SEQUENCE [LARGE SCALE GENOMIC DNA]</scope>
    <source>
        <strain evidence="2 3">JCM 11136</strain>
    </source>
</reference>
<accession>A0ABN1NVT3</accession>
<evidence type="ECO:0000313" key="2">
    <source>
        <dbReference type="EMBL" id="GAA0917665.1"/>
    </source>
</evidence>
<protein>
    <submittedName>
        <fullName evidence="2">Uncharacterized protein</fullName>
    </submittedName>
</protein>
<feature type="region of interest" description="Disordered" evidence="1">
    <location>
        <begin position="1"/>
        <end position="24"/>
    </location>
</feature>
<sequence length="289" mass="31129">MGGGDDDIPPPPKGHWKPPAWGRPGCTTSRCFKDVADPDHSKARSEPISPIMQELMARQACANWWEWCRWSGEKFTEKHKRIQALHAGEGGIELCPKEVAACAGVPNPGNSSVIRLGMVYSSDRDGWQKAADTLAIIGSAPFTPTRTPRGRHHQAPRGLATLGLEGLRMGTGLVAHGIVDGKHQKMPASYYFPSLLYTQAKSMASGAVAVGSPIAGGVLRTGDRAYLNLHRPGVARALLDEALERGHDFATAESIEIDGWELVDGALGRLRPVAEPSTWPCNLGKAYLK</sequence>
<keyword evidence="3" id="KW-1185">Reference proteome</keyword>
<proteinExistence type="predicted"/>
<name>A0ABN1NVT3_9ACTN</name>
<evidence type="ECO:0000313" key="3">
    <source>
        <dbReference type="Proteomes" id="UP001501578"/>
    </source>
</evidence>
<gene>
    <name evidence="2" type="ORF">GCM10009560_13940</name>
</gene>
<organism evidence="2 3">
    <name type="scientific">Nonomuraea longicatena</name>
    <dbReference type="NCBI Taxonomy" id="83682"/>
    <lineage>
        <taxon>Bacteria</taxon>
        <taxon>Bacillati</taxon>
        <taxon>Actinomycetota</taxon>
        <taxon>Actinomycetes</taxon>
        <taxon>Streptosporangiales</taxon>
        <taxon>Streptosporangiaceae</taxon>
        <taxon>Nonomuraea</taxon>
    </lineage>
</organism>
<dbReference type="Proteomes" id="UP001501578">
    <property type="component" value="Unassembled WGS sequence"/>
</dbReference>
<comment type="caution">
    <text evidence="2">The sequence shown here is derived from an EMBL/GenBank/DDBJ whole genome shotgun (WGS) entry which is preliminary data.</text>
</comment>
<evidence type="ECO:0000256" key="1">
    <source>
        <dbReference type="SAM" id="MobiDB-lite"/>
    </source>
</evidence>